<comment type="similarity">
    <text evidence="1">Belongs to the eIF-2B alpha/beta/delta subunits family.</text>
</comment>
<dbReference type="SUPFAM" id="SSF100950">
    <property type="entry name" value="NagB/RpiA/CoA transferase-like"/>
    <property type="match status" value="1"/>
</dbReference>
<dbReference type="AlphaFoldDB" id="A0A7V2ZJE5"/>
<reference evidence="2" key="1">
    <citation type="journal article" date="2020" name="mSystems">
        <title>Genome- and Community-Level Interaction Insights into Carbon Utilization and Element Cycling Functions of Hydrothermarchaeota in Hydrothermal Sediment.</title>
        <authorList>
            <person name="Zhou Z."/>
            <person name="Liu Y."/>
            <person name="Xu W."/>
            <person name="Pan J."/>
            <person name="Luo Z.H."/>
            <person name="Li M."/>
        </authorList>
    </citation>
    <scope>NUCLEOTIDE SEQUENCE [LARGE SCALE GENOMIC DNA]</scope>
    <source>
        <strain evidence="2">SpSt-479</strain>
    </source>
</reference>
<evidence type="ECO:0008006" key="3">
    <source>
        <dbReference type="Google" id="ProtNLM"/>
    </source>
</evidence>
<dbReference type="PANTHER" id="PTHR43475">
    <property type="entry name" value="METHYLTHIORIBOSE-1-PHOSPHATE ISOMERASE"/>
    <property type="match status" value="1"/>
</dbReference>
<sequence>MSERKIELKAILNDNKSGSSEILKKLKKHLLKNVDDLDYLTFVIRQSEKKLFHFAAVKNFIREFTTQIKKSDTAQVKNFLEKSISLQENASELIFKKNKKFLKKFSKITTISYSKTLLEIFKLLYKENSGLEIYVLESRPILEGRDFAKELIKIGVKCNLVVDAMMNYAVKNSDVVIIGADQILKNGNVVNKIGSFPLALCANENKKPVVVISSKDKIMNKAKFTPVEKSESEIWQYKNKKLGVINYYFEEVPKKLISRLLTE</sequence>
<accession>A0A7V2ZJE5</accession>
<dbReference type="Pfam" id="PF01008">
    <property type="entry name" value="IF-2B"/>
    <property type="match status" value="1"/>
</dbReference>
<evidence type="ECO:0000313" key="2">
    <source>
        <dbReference type="EMBL" id="HFI91062.1"/>
    </source>
</evidence>
<evidence type="ECO:0000256" key="1">
    <source>
        <dbReference type="RuleBase" id="RU003814"/>
    </source>
</evidence>
<dbReference type="InterPro" id="IPR042529">
    <property type="entry name" value="IF_2B-like_C"/>
</dbReference>
<dbReference type="PANTHER" id="PTHR43475:SF1">
    <property type="entry name" value="METHYLTHIORIBOSE-1-PHOSPHATE ISOMERASE"/>
    <property type="match status" value="1"/>
</dbReference>
<dbReference type="Gene3D" id="3.40.50.10470">
    <property type="entry name" value="Translation initiation factor eif-2b, domain 2"/>
    <property type="match status" value="1"/>
</dbReference>
<proteinExistence type="inferred from homology"/>
<dbReference type="InterPro" id="IPR000649">
    <property type="entry name" value="IF-2B-related"/>
</dbReference>
<gene>
    <name evidence="2" type="ORF">ENS31_05945</name>
</gene>
<dbReference type="InterPro" id="IPR037171">
    <property type="entry name" value="NagB/RpiA_transferase-like"/>
</dbReference>
<dbReference type="EMBL" id="DSUJ01000008">
    <property type="protein sequence ID" value="HFI91062.1"/>
    <property type="molecule type" value="Genomic_DNA"/>
</dbReference>
<dbReference type="GO" id="GO:0046523">
    <property type="term" value="F:S-methyl-5-thioribose-1-phosphate isomerase activity"/>
    <property type="evidence" value="ECO:0007669"/>
    <property type="project" value="TreeGrafter"/>
</dbReference>
<name>A0A7V2ZJE5_9BACT</name>
<organism evidence="2">
    <name type="scientific">Ignavibacterium album</name>
    <dbReference type="NCBI Taxonomy" id="591197"/>
    <lineage>
        <taxon>Bacteria</taxon>
        <taxon>Pseudomonadati</taxon>
        <taxon>Ignavibacteriota</taxon>
        <taxon>Ignavibacteria</taxon>
        <taxon>Ignavibacteriales</taxon>
        <taxon>Ignavibacteriaceae</taxon>
        <taxon>Ignavibacterium</taxon>
    </lineage>
</organism>
<protein>
    <recommendedName>
        <fullName evidence="3">Translation initiation factor eIF-2B subunit delta</fullName>
    </recommendedName>
</protein>
<comment type="caution">
    <text evidence="2">The sequence shown here is derived from an EMBL/GenBank/DDBJ whole genome shotgun (WGS) entry which is preliminary data.</text>
</comment>
<dbReference type="GO" id="GO:0019509">
    <property type="term" value="P:L-methionine salvage from methylthioadenosine"/>
    <property type="evidence" value="ECO:0007669"/>
    <property type="project" value="TreeGrafter"/>
</dbReference>